<organism evidence="1 2">
    <name type="scientific">Mycobacterium senriense</name>
    <dbReference type="NCBI Taxonomy" id="2775496"/>
    <lineage>
        <taxon>Bacteria</taxon>
        <taxon>Bacillati</taxon>
        <taxon>Actinomycetota</taxon>
        <taxon>Actinomycetes</taxon>
        <taxon>Mycobacteriales</taxon>
        <taxon>Mycobacteriaceae</taxon>
        <taxon>Mycobacterium</taxon>
        <taxon>Mycobacterium avium complex (MAC)</taxon>
    </lineage>
</organism>
<gene>
    <name evidence="1" type="ORF">MTY59_47040</name>
</gene>
<dbReference type="RefSeq" id="WP_221043260.1">
    <property type="nucleotide sequence ID" value="NZ_AP024828.1"/>
</dbReference>
<evidence type="ECO:0000313" key="1">
    <source>
        <dbReference type="EMBL" id="BCZ24849.1"/>
    </source>
</evidence>
<dbReference type="Proteomes" id="UP000826012">
    <property type="component" value="Chromosome"/>
</dbReference>
<evidence type="ECO:0000313" key="2">
    <source>
        <dbReference type="Proteomes" id="UP000826012"/>
    </source>
</evidence>
<reference evidence="1 2" key="1">
    <citation type="submission" date="2021-07" db="EMBL/GenBank/DDBJ databases">
        <title>Complete genome sequence of nontuberculous Mycobacterium sp. TY59.</title>
        <authorList>
            <person name="Fukushima K."/>
        </authorList>
    </citation>
    <scope>NUCLEOTIDE SEQUENCE [LARGE SCALE GENOMIC DNA]</scope>
    <source>
        <strain evidence="1 2">TY59</strain>
    </source>
</reference>
<proteinExistence type="predicted"/>
<dbReference type="EMBL" id="AP024828">
    <property type="protein sequence ID" value="BCZ24849.1"/>
    <property type="molecule type" value="Genomic_DNA"/>
</dbReference>
<keyword evidence="2" id="KW-1185">Reference proteome</keyword>
<name>A0ABM7SWH7_9MYCO</name>
<accession>A0ABM7SWH7</accession>
<sequence length="108" mass="11835">MTEQVPLDDPRRHIRIRLRAAQILVHALWSGLWPEGAELARRSALNDFGPDASAEILPAVLGLLHEYADEPLAMTSKLREEIARLHLYLADVGADGKITMPGDNTSGA</sequence>
<protein>
    <submittedName>
        <fullName evidence="1">Uncharacterized protein</fullName>
    </submittedName>
</protein>